<feature type="chain" id="PRO_5029831473" evidence="4">
    <location>
        <begin position="32"/>
        <end position="110"/>
    </location>
</feature>
<dbReference type="PANTHER" id="PTHR24028">
    <property type="entry name" value="CADHERIN-87A"/>
    <property type="match status" value="1"/>
</dbReference>
<dbReference type="Pfam" id="PF08266">
    <property type="entry name" value="Cadherin_2"/>
    <property type="match status" value="1"/>
</dbReference>
<dbReference type="GO" id="GO:0005886">
    <property type="term" value="C:plasma membrane"/>
    <property type="evidence" value="ECO:0007669"/>
    <property type="project" value="TreeGrafter"/>
</dbReference>
<evidence type="ECO:0000256" key="1">
    <source>
        <dbReference type="ARBA" id="ARBA00004370"/>
    </source>
</evidence>
<feature type="non-terminal residue" evidence="6">
    <location>
        <position position="110"/>
    </location>
</feature>
<dbReference type="InterPro" id="IPR015919">
    <property type="entry name" value="Cadherin-like_sf"/>
</dbReference>
<evidence type="ECO:0000313" key="6">
    <source>
        <dbReference type="EMBL" id="NWR40744.1"/>
    </source>
</evidence>
<reference evidence="6 7" key="1">
    <citation type="submission" date="2019-09" db="EMBL/GenBank/DDBJ databases">
        <title>Bird 10,000 Genomes (B10K) Project - Family phase.</title>
        <authorList>
            <person name="Zhang G."/>
        </authorList>
    </citation>
    <scope>NUCLEOTIDE SEQUENCE [LARGE SCALE GENOMIC DNA]</scope>
    <source>
        <strain evidence="6">B10K-CU-031-13</strain>
        <tissue evidence="6">Muscle</tissue>
    </source>
</reference>
<dbReference type="EMBL" id="VZRD01002272">
    <property type="protein sequence ID" value="NWR40744.1"/>
    <property type="molecule type" value="Genomic_DNA"/>
</dbReference>
<comment type="caution">
    <text evidence="6">The sequence shown here is derived from an EMBL/GenBank/DDBJ whole genome shotgun (WGS) entry which is preliminary data.</text>
</comment>
<name>A0A7K4X1R7_9TYRA</name>
<dbReference type="GO" id="GO:0005509">
    <property type="term" value="F:calcium ion binding"/>
    <property type="evidence" value="ECO:0007669"/>
    <property type="project" value="InterPro"/>
</dbReference>
<evidence type="ECO:0000256" key="3">
    <source>
        <dbReference type="ARBA" id="ARBA00023180"/>
    </source>
</evidence>
<comment type="subcellular location">
    <subcellularLocation>
        <location evidence="1">Membrane</location>
    </subcellularLocation>
</comment>
<keyword evidence="2" id="KW-0472">Membrane</keyword>
<evidence type="ECO:0000313" key="7">
    <source>
        <dbReference type="Proteomes" id="UP000540952"/>
    </source>
</evidence>
<evidence type="ECO:0000259" key="5">
    <source>
        <dbReference type="Pfam" id="PF08266"/>
    </source>
</evidence>
<dbReference type="PANTHER" id="PTHR24028:SF73">
    <property type="entry name" value="PROTOCADHERIN GAMMA-B3-RELATED"/>
    <property type="match status" value="1"/>
</dbReference>
<gene>
    <name evidence="6" type="primary">Pcdhgb3_1</name>
    <name evidence="6" type="ORF">TACRUB_R15530</name>
</gene>
<dbReference type="InterPro" id="IPR013164">
    <property type="entry name" value="Cadherin_N"/>
</dbReference>
<dbReference type="AlphaFoldDB" id="A0A7K4X1R7"/>
<feature type="signal peptide" evidence="4">
    <location>
        <begin position="1"/>
        <end position="31"/>
    </location>
</feature>
<organism evidence="6 7">
    <name type="scientific">Tachuris rubrigastra</name>
    <dbReference type="NCBI Taxonomy" id="495162"/>
    <lineage>
        <taxon>Eukaryota</taxon>
        <taxon>Metazoa</taxon>
        <taxon>Chordata</taxon>
        <taxon>Craniata</taxon>
        <taxon>Vertebrata</taxon>
        <taxon>Euteleostomi</taxon>
        <taxon>Archelosauria</taxon>
        <taxon>Archosauria</taxon>
        <taxon>Dinosauria</taxon>
        <taxon>Saurischia</taxon>
        <taxon>Theropoda</taxon>
        <taxon>Coelurosauria</taxon>
        <taxon>Aves</taxon>
        <taxon>Neognathae</taxon>
        <taxon>Neoaves</taxon>
        <taxon>Telluraves</taxon>
        <taxon>Australaves</taxon>
        <taxon>Passeriformes</taxon>
        <taxon>Tyrannidae</taxon>
        <taxon>Tachuris</taxon>
    </lineage>
</organism>
<feature type="domain" description="Cadherin N-terminal" evidence="5">
    <location>
        <begin position="36"/>
        <end position="109"/>
    </location>
</feature>
<feature type="non-terminal residue" evidence="6">
    <location>
        <position position="1"/>
    </location>
</feature>
<dbReference type="GO" id="GO:0007155">
    <property type="term" value="P:cell adhesion"/>
    <property type="evidence" value="ECO:0007669"/>
    <property type="project" value="TreeGrafter"/>
</dbReference>
<dbReference type="Proteomes" id="UP000540952">
    <property type="component" value="Unassembled WGS sequence"/>
</dbReference>
<evidence type="ECO:0000256" key="2">
    <source>
        <dbReference type="ARBA" id="ARBA00023136"/>
    </source>
</evidence>
<dbReference type="SUPFAM" id="SSF49313">
    <property type="entry name" value="Cadherin-like"/>
    <property type="match status" value="1"/>
</dbReference>
<dbReference type="Gene3D" id="2.60.40.60">
    <property type="entry name" value="Cadherins"/>
    <property type="match status" value="1"/>
</dbReference>
<proteinExistence type="predicted"/>
<protein>
    <submittedName>
        <fullName evidence="6">PCDGF protein</fullName>
    </submittedName>
</protein>
<accession>A0A7K4X1R7</accession>
<dbReference type="InterPro" id="IPR050174">
    <property type="entry name" value="Protocadherin/Cadherin-CA"/>
</dbReference>
<sequence>MAGGRRQSRGPAGGRALLPPAVLLLCLCCRAAPERLRYAIPEELPRGSLVGPLARDLGLSADQLPARKLRVASAGKKQLKYFTVSEENGNLYVSERLDREELCGESASCS</sequence>
<keyword evidence="4" id="KW-0732">Signal</keyword>
<keyword evidence="7" id="KW-1185">Reference proteome</keyword>
<keyword evidence="3" id="KW-0325">Glycoprotein</keyword>
<evidence type="ECO:0000256" key="4">
    <source>
        <dbReference type="SAM" id="SignalP"/>
    </source>
</evidence>